<dbReference type="AlphaFoldDB" id="A4N717"/>
<accession>A4N717</accession>
<dbReference type="GO" id="GO:0006265">
    <property type="term" value="P:DNA topological change"/>
    <property type="evidence" value="ECO:0007669"/>
    <property type="project" value="UniProtKB-UniRule"/>
</dbReference>
<dbReference type="GO" id="GO:0005737">
    <property type="term" value="C:cytoplasm"/>
    <property type="evidence" value="ECO:0007669"/>
    <property type="project" value="TreeGrafter"/>
</dbReference>
<dbReference type="CDD" id="cd00187">
    <property type="entry name" value="TOP4c"/>
    <property type="match status" value="1"/>
</dbReference>
<evidence type="ECO:0000256" key="7">
    <source>
        <dbReference type="HAMAP-Rule" id="MF_00936"/>
    </source>
</evidence>
<feature type="site" description="Interaction with DNA" evidence="7">
    <location>
        <position position="43"/>
    </location>
</feature>
<dbReference type="GO" id="GO:0019897">
    <property type="term" value="C:extrinsic component of plasma membrane"/>
    <property type="evidence" value="ECO:0007669"/>
    <property type="project" value="UniProtKB-UniRule"/>
</dbReference>
<feature type="domain" description="Topo IIA-type catalytic" evidence="10">
    <location>
        <begin position="35"/>
        <end position="498"/>
    </location>
</feature>
<comment type="similarity">
    <text evidence="7">Belongs to the type II topoisomerase GyrA/ParC subunit family. ParC type 1 subfamily.</text>
</comment>
<reference evidence="11 12" key="1">
    <citation type="journal article" date="2007" name="Genome Biol.">
        <title>Characterization and modeling of the Haemophilus influenzae core and supragenomes based on the complete genomic sequences of Rd and 12 clinical nontypeable strains.</title>
        <authorList>
            <person name="Hogg J.S."/>
            <person name="Hu F.Z."/>
            <person name="Janto B."/>
            <person name="Boissy R."/>
            <person name="Hayes J."/>
            <person name="Keefe R."/>
            <person name="Post J.C."/>
            <person name="Ehrlich G.D."/>
        </authorList>
    </citation>
    <scope>NUCLEOTIDE SEQUENCE [LARGE SCALE GENOMIC DNA]</scope>
    <source>
        <strain evidence="11 12">R3021</strain>
    </source>
</reference>
<evidence type="ECO:0000256" key="5">
    <source>
        <dbReference type="ARBA" id="ARBA00023136"/>
    </source>
</evidence>
<evidence type="ECO:0000313" key="12">
    <source>
        <dbReference type="Proteomes" id="UP000003798"/>
    </source>
</evidence>
<keyword evidence="6 7" id="KW-0413">Isomerase</keyword>
<gene>
    <name evidence="7" type="primary">parC</name>
    <name evidence="11" type="ORF">CGSHi22421_07708</name>
</gene>
<dbReference type="GO" id="GO:0005524">
    <property type="term" value="F:ATP binding"/>
    <property type="evidence" value="ECO:0007669"/>
    <property type="project" value="InterPro"/>
</dbReference>
<sequence length="747" mass="83523">MTNINYEGIEQMPLRTFTEKAYLNYSMYVIMDRALPFIGDGLKPVQRRIVYAMSELGLNATAKYKKSARTVGDVLGKFHPHGDSACYEAMVLMAQPFSYRYPLVDGQGNWGAPDDPKSFAAMRYTESRLSKIAEILLNELGQGTVDYQPNFDGTLAEPQYLPARLPHILLNGTTGIAVGMATDIPPHNINEIADAAVMLLDNPKARLDDVLEIVQGPDFPTEAEIISPKSEIRKIYEQGRGSIKMRATWKKEDGEIIISALPHQSSPSKVIAQIADQMTAKKLPMLEDIRDEADHENPIRIVLVPRSNRVDTDALMAHLFATTDLEKSYRVNMNMIGLDHKPAVKGLLEILNEWLTFRRTTVTRRLQYRLDKVLSRLHILEGLMIAFLNIDEVIEIIRHEDDPKAELMVRFNLSDEQADAILNLRLRHLAKLEENQLKAEQDELEKERLNLEAILGSERRLNTLIKKEIQEDAKKYASPRMSQLVEREEAKMISESDMTPAEPVTVILSEMGWVRCAKGHDIDPKSLSYKAGDNYRAHACGKSNQAVVFIDSTGRSYALDPLSLPSARSQGEPLTGKLNLPTGATIEYVVMASEQQELLMASDAGYGFICKFEDLIARNKTGKALISLPENAKVLKPKTLINSTALVVAITSAGRMLIFPAQDLPVLSKGKGNKMITIPAANAKDRSELLTKLLLISDQASLEFYSGKRKIVLKPEDLQKFRAERGRKGSTLPRGLHTNLEIMVIEP</sequence>
<dbReference type="GO" id="GO:0003918">
    <property type="term" value="F:DNA topoisomerase type II (double strand cut, ATP-hydrolyzing) activity"/>
    <property type="evidence" value="ECO:0007669"/>
    <property type="project" value="UniProtKB-UniRule"/>
</dbReference>
<dbReference type="Gene3D" id="3.30.1360.40">
    <property type="match status" value="1"/>
</dbReference>
<organism evidence="11 12">
    <name type="scientific">Haemophilus influenzae R3021</name>
    <dbReference type="NCBI Taxonomy" id="375432"/>
    <lineage>
        <taxon>Bacteria</taxon>
        <taxon>Pseudomonadati</taxon>
        <taxon>Pseudomonadota</taxon>
        <taxon>Gammaproteobacteria</taxon>
        <taxon>Pasteurellales</taxon>
        <taxon>Pasteurellaceae</taxon>
        <taxon>Haemophilus</taxon>
    </lineage>
</organism>
<dbReference type="InterPro" id="IPR035516">
    <property type="entry name" value="Gyrase/topoIV_suA_C"/>
</dbReference>
<feature type="active site" description="O-(5'-phospho-DNA)-tyrosine intermediate" evidence="7 8">
    <location>
        <position position="124"/>
    </location>
</feature>
<evidence type="ECO:0000256" key="8">
    <source>
        <dbReference type="PROSITE-ProRule" id="PRU01384"/>
    </source>
</evidence>
<dbReference type="SMART" id="SM00434">
    <property type="entry name" value="TOP4c"/>
    <property type="match status" value="1"/>
</dbReference>
<proteinExistence type="inferred from homology"/>
<keyword evidence="9" id="KW-0175">Coiled coil</keyword>
<dbReference type="SUPFAM" id="SSF101904">
    <property type="entry name" value="GyrA/ParC C-terminal domain-like"/>
    <property type="match status" value="1"/>
</dbReference>
<dbReference type="SUPFAM" id="SSF56719">
    <property type="entry name" value="Type II DNA topoisomerase"/>
    <property type="match status" value="1"/>
</dbReference>
<keyword evidence="5 7" id="KW-0472">Membrane</keyword>
<name>A4N717_HAEIF</name>
<comment type="function">
    <text evidence="7">Topoisomerase IV is essential for chromosome segregation. It relaxes supercoiled DNA. Performs the decatenation events required during the replication of a circular DNA molecule.</text>
</comment>
<evidence type="ECO:0000256" key="2">
    <source>
        <dbReference type="ARBA" id="ARBA00022475"/>
    </source>
</evidence>
<dbReference type="EC" id="5.6.2.2" evidence="7"/>
<dbReference type="GO" id="GO:0003677">
    <property type="term" value="F:DNA binding"/>
    <property type="evidence" value="ECO:0007669"/>
    <property type="project" value="UniProtKB-UniRule"/>
</dbReference>
<dbReference type="NCBIfam" id="TIGR01062">
    <property type="entry name" value="parC_Gneg"/>
    <property type="match status" value="1"/>
</dbReference>
<dbReference type="InterPro" id="IPR006691">
    <property type="entry name" value="GyrA/parC_rep"/>
</dbReference>
<evidence type="ECO:0000256" key="1">
    <source>
        <dbReference type="ARBA" id="ARBA00000185"/>
    </source>
</evidence>
<dbReference type="Gene3D" id="3.90.199.10">
    <property type="entry name" value="Topoisomerase II, domain 5"/>
    <property type="match status" value="1"/>
</dbReference>
<protein>
    <recommendedName>
        <fullName evidence="7">DNA topoisomerase 4 subunit A</fullName>
        <ecNumber evidence="7">5.6.2.2</ecNumber>
    </recommendedName>
    <alternativeName>
        <fullName evidence="7">Topoisomerase IV subunit A</fullName>
    </alternativeName>
</protein>
<evidence type="ECO:0000256" key="3">
    <source>
        <dbReference type="ARBA" id="ARBA00023029"/>
    </source>
</evidence>
<dbReference type="FunFam" id="3.30.1360.40:FF:000005">
    <property type="entry name" value="DNA topoisomerase 4 subunit A"/>
    <property type="match status" value="1"/>
</dbReference>
<dbReference type="Gene3D" id="1.10.268.10">
    <property type="entry name" value="Topoisomerase, domain 3"/>
    <property type="match status" value="1"/>
</dbReference>
<dbReference type="InterPro" id="IPR013757">
    <property type="entry name" value="Topo_IIA_A_a_sf"/>
</dbReference>
<evidence type="ECO:0000259" key="10">
    <source>
        <dbReference type="PROSITE" id="PS52040"/>
    </source>
</evidence>
<evidence type="ECO:0000313" key="11">
    <source>
        <dbReference type="EMBL" id="EDJ89974.1"/>
    </source>
</evidence>
<keyword evidence="4 7" id="KW-0238">DNA-binding</keyword>
<comment type="catalytic activity">
    <reaction evidence="1 7 8">
        <text>ATP-dependent breakage, passage and rejoining of double-stranded DNA.</text>
        <dbReference type="EC" id="5.6.2.2"/>
    </reaction>
</comment>
<comment type="subunit">
    <text evidence="7">Heterotetramer composed of ParC and ParE.</text>
</comment>
<feature type="site" description="Transition state stabilizer" evidence="7">
    <location>
        <position position="123"/>
    </location>
</feature>
<evidence type="ECO:0000256" key="9">
    <source>
        <dbReference type="SAM" id="Coils"/>
    </source>
</evidence>
<dbReference type="InterPro" id="IPR002205">
    <property type="entry name" value="Topo_IIA_dom_A"/>
</dbReference>
<feature type="site" description="Interaction with DNA" evidence="7">
    <location>
        <position position="79"/>
    </location>
</feature>
<feature type="site" description="Interaction with DNA" evidence="7">
    <location>
        <position position="81"/>
    </location>
</feature>
<dbReference type="GO" id="GO:0005694">
    <property type="term" value="C:chromosome"/>
    <property type="evidence" value="ECO:0007669"/>
    <property type="project" value="InterPro"/>
</dbReference>
<dbReference type="Gene3D" id="2.120.10.90">
    <property type="entry name" value="DNA gyrase/topoisomerase IV, subunit A, C-terminal"/>
    <property type="match status" value="1"/>
</dbReference>
<keyword evidence="2 7" id="KW-1003">Cell membrane</keyword>
<feature type="coiled-coil region" evidence="9">
    <location>
        <begin position="423"/>
        <end position="454"/>
    </location>
</feature>
<dbReference type="InterPro" id="IPR050220">
    <property type="entry name" value="Type_II_DNA_Topoisomerases"/>
</dbReference>
<dbReference type="Pfam" id="PF03989">
    <property type="entry name" value="DNA_gyraseA_C"/>
    <property type="match status" value="2"/>
</dbReference>
<dbReference type="EMBL" id="AAZE01000029">
    <property type="protein sequence ID" value="EDJ89974.1"/>
    <property type="molecule type" value="Genomic_DNA"/>
</dbReference>
<dbReference type="FunFam" id="1.10.268.10:FF:000001">
    <property type="entry name" value="DNA gyrase subunit A"/>
    <property type="match status" value="1"/>
</dbReference>
<dbReference type="InterPro" id="IPR005742">
    <property type="entry name" value="TopoIV_A_Gneg"/>
</dbReference>
<dbReference type="Proteomes" id="UP000003798">
    <property type="component" value="Unassembled WGS sequence"/>
</dbReference>
<dbReference type="PANTHER" id="PTHR43493:SF1">
    <property type="entry name" value="DNA TOPOISOMERASE 4 SUBUNIT A"/>
    <property type="match status" value="1"/>
</dbReference>
<dbReference type="HAMAP" id="MF_00936">
    <property type="entry name" value="ParC_type1"/>
    <property type="match status" value="1"/>
</dbReference>
<dbReference type="GO" id="GO:0009330">
    <property type="term" value="C:DNA topoisomerase type II (double strand cut, ATP-hydrolyzing) complex"/>
    <property type="evidence" value="ECO:0007669"/>
    <property type="project" value="TreeGrafter"/>
</dbReference>
<evidence type="ECO:0000256" key="4">
    <source>
        <dbReference type="ARBA" id="ARBA00023125"/>
    </source>
</evidence>
<dbReference type="InterPro" id="IPR013758">
    <property type="entry name" value="Topo_IIA_A/C_ab"/>
</dbReference>
<evidence type="ECO:0000256" key="6">
    <source>
        <dbReference type="ARBA" id="ARBA00023235"/>
    </source>
</evidence>
<dbReference type="PROSITE" id="PS52040">
    <property type="entry name" value="TOPO_IIA"/>
    <property type="match status" value="1"/>
</dbReference>
<dbReference type="InterPro" id="IPR013760">
    <property type="entry name" value="Topo_IIA-like_dom_sf"/>
</dbReference>
<dbReference type="Pfam" id="PF00521">
    <property type="entry name" value="DNA_topoisoIV"/>
    <property type="match status" value="1"/>
</dbReference>
<comment type="subcellular location">
    <subcellularLocation>
        <location evidence="7">Cell membrane</location>
        <topology evidence="7">Peripheral membrane protein</topology>
    </subcellularLocation>
</comment>
<dbReference type="GO" id="GO:0007059">
    <property type="term" value="P:chromosome segregation"/>
    <property type="evidence" value="ECO:0007669"/>
    <property type="project" value="UniProtKB-UniRule"/>
</dbReference>
<keyword evidence="3 7" id="KW-0799">Topoisomerase</keyword>
<dbReference type="NCBIfam" id="NF004044">
    <property type="entry name" value="PRK05561.1"/>
    <property type="match status" value="1"/>
</dbReference>
<dbReference type="PANTHER" id="PTHR43493">
    <property type="entry name" value="DNA GYRASE/TOPOISOMERASE SUBUNIT A"/>
    <property type="match status" value="1"/>
</dbReference>